<dbReference type="Proteomes" id="UP000887566">
    <property type="component" value="Unplaced"/>
</dbReference>
<keyword evidence="2" id="KW-0472">Membrane</keyword>
<evidence type="ECO:0000256" key="1">
    <source>
        <dbReference type="SAM" id="MobiDB-lite"/>
    </source>
</evidence>
<feature type="transmembrane region" description="Helical" evidence="2">
    <location>
        <begin position="40"/>
        <end position="64"/>
    </location>
</feature>
<protein>
    <recommendedName>
        <fullName evidence="3">F54D1.6-like C-terminal Sushi-like domain-containing protein</fullName>
    </recommendedName>
</protein>
<keyword evidence="2" id="KW-0812">Transmembrane</keyword>
<feature type="region of interest" description="Disordered" evidence="1">
    <location>
        <begin position="118"/>
        <end position="191"/>
    </location>
</feature>
<dbReference type="Pfam" id="PF24469">
    <property type="entry name" value="F54D1_6_C"/>
    <property type="match status" value="1"/>
</dbReference>
<sequence length="191" mass="21913">MLNSGSIVEAGNDPYNYRFEWNKGWQPWCRSREKDNLFSWMRGIFIALGIIIILVLIFLCFWCAKRRRIDRVNSRRTSVSGRPPYYQKNGAYIPAGQKVPLPAEKNEVLVFENTPKAQMYSNGKGAKDLDDPHHGPAPNRANSSPPLHTDRPEWRDYPNRPPSGYSTPPRYNTPPYQNGNPAFQGFSNTRV</sequence>
<dbReference type="AlphaFoldDB" id="A0A914V8B9"/>
<evidence type="ECO:0000259" key="3">
    <source>
        <dbReference type="Pfam" id="PF24469"/>
    </source>
</evidence>
<name>A0A914V8B9_9BILA</name>
<feature type="compositionally biased region" description="Basic and acidic residues" evidence="1">
    <location>
        <begin position="125"/>
        <end position="134"/>
    </location>
</feature>
<feature type="domain" description="F54D1.6-like C-terminal Sushi-like" evidence="3">
    <location>
        <begin position="7"/>
        <end position="30"/>
    </location>
</feature>
<reference evidence="5" key="1">
    <citation type="submission" date="2022-11" db="UniProtKB">
        <authorList>
            <consortium name="WormBaseParasite"/>
        </authorList>
    </citation>
    <scope>IDENTIFICATION</scope>
</reference>
<dbReference type="InterPro" id="IPR057017">
    <property type="entry name" value="F54D1_6-like_C"/>
</dbReference>
<organism evidence="4 5">
    <name type="scientific">Plectus sambesii</name>
    <dbReference type="NCBI Taxonomy" id="2011161"/>
    <lineage>
        <taxon>Eukaryota</taxon>
        <taxon>Metazoa</taxon>
        <taxon>Ecdysozoa</taxon>
        <taxon>Nematoda</taxon>
        <taxon>Chromadorea</taxon>
        <taxon>Plectida</taxon>
        <taxon>Plectina</taxon>
        <taxon>Plectoidea</taxon>
        <taxon>Plectidae</taxon>
        <taxon>Plectus</taxon>
    </lineage>
</organism>
<keyword evidence="2" id="KW-1133">Transmembrane helix</keyword>
<dbReference type="WBParaSite" id="PSAMB.scaffold16531size1312.g36957.t1">
    <property type="protein sequence ID" value="PSAMB.scaffold16531size1312.g36957.t1"/>
    <property type="gene ID" value="PSAMB.scaffold16531size1312.g36957"/>
</dbReference>
<feature type="compositionally biased region" description="Polar residues" evidence="1">
    <location>
        <begin position="164"/>
        <end position="191"/>
    </location>
</feature>
<accession>A0A914V8B9</accession>
<evidence type="ECO:0000313" key="4">
    <source>
        <dbReference type="Proteomes" id="UP000887566"/>
    </source>
</evidence>
<keyword evidence="4" id="KW-1185">Reference proteome</keyword>
<proteinExistence type="predicted"/>
<feature type="compositionally biased region" description="Basic and acidic residues" evidence="1">
    <location>
        <begin position="148"/>
        <end position="158"/>
    </location>
</feature>
<evidence type="ECO:0000256" key="2">
    <source>
        <dbReference type="SAM" id="Phobius"/>
    </source>
</evidence>
<evidence type="ECO:0000313" key="5">
    <source>
        <dbReference type="WBParaSite" id="PSAMB.scaffold16531size1312.g36957.t1"/>
    </source>
</evidence>